<reference evidence="9" key="2">
    <citation type="journal article" date="2022" name="Proc. Natl. Acad. Sci. U.S.A.">
        <title>Diploid-dominant life cycles characterize the early evolution of Fungi.</title>
        <authorList>
            <person name="Amses K.R."/>
            <person name="Simmons D.R."/>
            <person name="Longcore J.E."/>
            <person name="Mondo S.J."/>
            <person name="Seto K."/>
            <person name="Jeronimo G.H."/>
            <person name="Bonds A.E."/>
            <person name="Quandt C.A."/>
            <person name="Davis W.J."/>
            <person name="Chang Y."/>
            <person name="Federici B.A."/>
            <person name="Kuo A."/>
            <person name="LaButti K."/>
            <person name="Pangilinan J."/>
            <person name="Andreopoulos W."/>
            <person name="Tritt A."/>
            <person name="Riley R."/>
            <person name="Hundley H."/>
            <person name="Johnson J."/>
            <person name="Lipzen A."/>
            <person name="Barry K."/>
            <person name="Lang B.F."/>
            <person name="Cuomo C.A."/>
            <person name="Buchler N.E."/>
            <person name="Grigoriev I.V."/>
            <person name="Spatafora J.W."/>
            <person name="Stajich J.E."/>
            <person name="James T.Y."/>
        </authorList>
    </citation>
    <scope>NUCLEOTIDE SEQUENCE</scope>
    <source>
        <strain evidence="9">AG</strain>
    </source>
</reference>
<evidence type="ECO:0000256" key="2">
    <source>
        <dbReference type="ARBA" id="ARBA00009085"/>
    </source>
</evidence>
<name>A0AAD5HBU6_UMBRA</name>
<dbReference type="Pfam" id="PF00443">
    <property type="entry name" value="UCH"/>
    <property type="match status" value="1"/>
</dbReference>
<evidence type="ECO:0000313" key="9">
    <source>
        <dbReference type="EMBL" id="KAI8578520.1"/>
    </source>
</evidence>
<dbReference type="GO" id="GO:0016579">
    <property type="term" value="P:protein deubiquitination"/>
    <property type="evidence" value="ECO:0007669"/>
    <property type="project" value="InterPro"/>
</dbReference>
<feature type="domain" description="USP" evidence="8">
    <location>
        <begin position="146"/>
        <end position="509"/>
    </location>
</feature>
<dbReference type="SUPFAM" id="SSF54001">
    <property type="entry name" value="Cysteine proteinases"/>
    <property type="match status" value="1"/>
</dbReference>
<comment type="caution">
    <text evidence="9">The sequence shown here is derived from an EMBL/GenBank/DDBJ whole genome shotgun (WGS) entry which is preliminary data.</text>
</comment>
<sequence>MIFFFATQKVIKKTFVYVSPFGFSLLLFKTNLVELMSEFAYGGLETPVHKKEKKRNLLRKLFRGKKKSSPTSAPPVVLTEEQKQKIQKLSHYVQGNIGVEPDPASCQHLLEQHKWDLRQALVELNDFQDADDGILVPPNPLTHDMLGSENDQLTSCYIDALLFSMYATTTAFDPLLTSDTDDDDFDKRRLQTALRLFVNRLRDGHLVRTDQVRRLRKALEATGWEGHTFAGAWSQEDTSEFFLHLTNIFGLPFLPFQVRLYHGASKDTDDDRVMTERTLTLPIPTDSNTPINLQEILIDLMYNNMVTGIKRNVLYEEPEEFGTTPSSTYKAPVHVENAERQVSVAAWQVLELLPFYSGINEQGERITASHYQDGNLILPMVLKRYSCDNALNYRKIQREVIVPPEISFERFLNQNIDDTDLCQNCGLQMNSVVRLRSAVCHRGDSPFAGHYIAYACIQDPENDYQDVWLKFDDMNVSQRVKKIKGTKKEKKAVFDDLSTSAYMLFYELDRNCSHCHNNDYAVDETLSDISQLDPELKTKLQTLEVKGSDGRLYSCNMM</sequence>
<dbReference type="InterPro" id="IPR028889">
    <property type="entry name" value="USP"/>
</dbReference>
<evidence type="ECO:0000256" key="1">
    <source>
        <dbReference type="ARBA" id="ARBA00000707"/>
    </source>
</evidence>
<dbReference type="PANTHER" id="PTHR24006">
    <property type="entry name" value="UBIQUITIN CARBOXYL-TERMINAL HYDROLASE"/>
    <property type="match status" value="1"/>
</dbReference>
<dbReference type="PROSITE" id="PS50235">
    <property type="entry name" value="USP_3"/>
    <property type="match status" value="1"/>
</dbReference>
<dbReference type="GeneID" id="75915223"/>
<evidence type="ECO:0000313" key="10">
    <source>
        <dbReference type="Proteomes" id="UP001206595"/>
    </source>
</evidence>
<keyword evidence="7" id="KW-0788">Thiol protease</keyword>
<keyword evidence="5" id="KW-0833">Ubl conjugation pathway</keyword>
<comment type="catalytic activity">
    <reaction evidence="1">
        <text>Thiol-dependent hydrolysis of ester, thioester, amide, peptide and isopeptide bonds formed by the C-terminal Gly of ubiquitin (a 76-residue protein attached to proteins as an intracellular targeting signal).</text>
        <dbReference type="EC" id="3.4.19.12"/>
    </reaction>
</comment>
<dbReference type="GO" id="GO:0006508">
    <property type="term" value="P:proteolysis"/>
    <property type="evidence" value="ECO:0007669"/>
    <property type="project" value="UniProtKB-KW"/>
</dbReference>
<dbReference type="InterPro" id="IPR038765">
    <property type="entry name" value="Papain-like_cys_pep_sf"/>
</dbReference>
<dbReference type="RefSeq" id="XP_051443524.1">
    <property type="nucleotide sequence ID" value="XM_051589878.1"/>
</dbReference>
<evidence type="ECO:0000259" key="8">
    <source>
        <dbReference type="PROSITE" id="PS50235"/>
    </source>
</evidence>
<dbReference type="PANTHER" id="PTHR24006:SF722">
    <property type="entry name" value="UBIQUITIN CARBOXYL-TERMINAL HYDROLASE 48"/>
    <property type="match status" value="1"/>
</dbReference>
<gene>
    <name evidence="9" type="ORF">K450DRAFT_246155</name>
</gene>
<organism evidence="9 10">
    <name type="scientific">Umbelopsis ramanniana AG</name>
    <dbReference type="NCBI Taxonomy" id="1314678"/>
    <lineage>
        <taxon>Eukaryota</taxon>
        <taxon>Fungi</taxon>
        <taxon>Fungi incertae sedis</taxon>
        <taxon>Mucoromycota</taxon>
        <taxon>Mucoromycotina</taxon>
        <taxon>Umbelopsidomycetes</taxon>
        <taxon>Umbelopsidales</taxon>
        <taxon>Umbelopsidaceae</taxon>
        <taxon>Umbelopsis</taxon>
    </lineage>
</organism>
<keyword evidence="10" id="KW-1185">Reference proteome</keyword>
<evidence type="ECO:0000256" key="5">
    <source>
        <dbReference type="ARBA" id="ARBA00022786"/>
    </source>
</evidence>
<dbReference type="EC" id="3.4.19.12" evidence="3"/>
<dbReference type="Gene3D" id="3.90.70.10">
    <property type="entry name" value="Cysteine proteinases"/>
    <property type="match status" value="2"/>
</dbReference>
<accession>A0AAD5HBU6</accession>
<dbReference type="InterPro" id="IPR001394">
    <property type="entry name" value="Peptidase_C19_UCH"/>
</dbReference>
<reference evidence="9" key="1">
    <citation type="submission" date="2021-06" db="EMBL/GenBank/DDBJ databases">
        <authorList>
            <consortium name="DOE Joint Genome Institute"/>
            <person name="Mondo S.J."/>
            <person name="Amses K.R."/>
            <person name="Simmons D.R."/>
            <person name="Longcore J.E."/>
            <person name="Seto K."/>
            <person name="Alves G.H."/>
            <person name="Bonds A.E."/>
            <person name="Quandt C.A."/>
            <person name="Davis W.J."/>
            <person name="Chang Y."/>
            <person name="Letcher P.M."/>
            <person name="Powell M.J."/>
            <person name="Kuo A."/>
            <person name="Labutti K."/>
            <person name="Pangilinan J."/>
            <person name="Andreopoulos W."/>
            <person name="Tritt A."/>
            <person name="Riley R."/>
            <person name="Hundley H."/>
            <person name="Johnson J."/>
            <person name="Lipzen A."/>
            <person name="Barry K."/>
            <person name="Berbee M.L."/>
            <person name="Buchler N.E."/>
            <person name="Grigoriev I.V."/>
            <person name="Spatafora J.W."/>
            <person name="Stajich J.E."/>
            <person name="James T.Y."/>
        </authorList>
    </citation>
    <scope>NUCLEOTIDE SEQUENCE</scope>
    <source>
        <strain evidence="9">AG</strain>
    </source>
</reference>
<comment type="similarity">
    <text evidence="2">Belongs to the peptidase C19 family.</text>
</comment>
<dbReference type="Proteomes" id="UP001206595">
    <property type="component" value="Unassembled WGS sequence"/>
</dbReference>
<protein>
    <recommendedName>
        <fullName evidence="3">ubiquitinyl hydrolase 1</fullName>
        <ecNumber evidence="3">3.4.19.12</ecNumber>
    </recommendedName>
</protein>
<dbReference type="GO" id="GO:0004843">
    <property type="term" value="F:cysteine-type deubiquitinase activity"/>
    <property type="evidence" value="ECO:0007669"/>
    <property type="project" value="UniProtKB-EC"/>
</dbReference>
<proteinExistence type="inferred from homology"/>
<evidence type="ECO:0000256" key="4">
    <source>
        <dbReference type="ARBA" id="ARBA00022670"/>
    </source>
</evidence>
<evidence type="ECO:0000256" key="6">
    <source>
        <dbReference type="ARBA" id="ARBA00022801"/>
    </source>
</evidence>
<dbReference type="InterPro" id="IPR050164">
    <property type="entry name" value="Peptidase_C19"/>
</dbReference>
<keyword evidence="4" id="KW-0645">Protease</keyword>
<dbReference type="GO" id="GO:0005829">
    <property type="term" value="C:cytosol"/>
    <property type="evidence" value="ECO:0007669"/>
    <property type="project" value="TreeGrafter"/>
</dbReference>
<evidence type="ECO:0000256" key="3">
    <source>
        <dbReference type="ARBA" id="ARBA00012759"/>
    </source>
</evidence>
<evidence type="ECO:0000256" key="7">
    <source>
        <dbReference type="ARBA" id="ARBA00022807"/>
    </source>
</evidence>
<dbReference type="GO" id="GO:0005634">
    <property type="term" value="C:nucleus"/>
    <property type="evidence" value="ECO:0007669"/>
    <property type="project" value="UniProtKB-SubCell"/>
</dbReference>
<dbReference type="AlphaFoldDB" id="A0AAD5HBU6"/>
<dbReference type="EMBL" id="MU620928">
    <property type="protein sequence ID" value="KAI8578520.1"/>
    <property type="molecule type" value="Genomic_DNA"/>
</dbReference>
<keyword evidence="6" id="KW-0378">Hydrolase</keyword>